<comment type="caution">
    <text evidence="1">The sequence shown here is derived from an EMBL/GenBank/DDBJ whole genome shotgun (WGS) entry which is preliminary data.</text>
</comment>
<name>A0A392VBT6_9FABA</name>
<keyword evidence="2" id="KW-1185">Reference proteome</keyword>
<organism evidence="1 2">
    <name type="scientific">Trifolium medium</name>
    <dbReference type="NCBI Taxonomy" id="97028"/>
    <lineage>
        <taxon>Eukaryota</taxon>
        <taxon>Viridiplantae</taxon>
        <taxon>Streptophyta</taxon>
        <taxon>Embryophyta</taxon>
        <taxon>Tracheophyta</taxon>
        <taxon>Spermatophyta</taxon>
        <taxon>Magnoliopsida</taxon>
        <taxon>eudicotyledons</taxon>
        <taxon>Gunneridae</taxon>
        <taxon>Pentapetalae</taxon>
        <taxon>rosids</taxon>
        <taxon>fabids</taxon>
        <taxon>Fabales</taxon>
        <taxon>Fabaceae</taxon>
        <taxon>Papilionoideae</taxon>
        <taxon>50 kb inversion clade</taxon>
        <taxon>NPAAA clade</taxon>
        <taxon>Hologalegina</taxon>
        <taxon>IRL clade</taxon>
        <taxon>Trifolieae</taxon>
        <taxon>Trifolium</taxon>
    </lineage>
</organism>
<evidence type="ECO:0000313" key="1">
    <source>
        <dbReference type="EMBL" id="MCI84902.1"/>
    </source>
</evidence>
<evidence type="ECO:0000313" key="2">
    <source>
        <dbReference type="Proteomes" id="UP000265520"/>
    </source>
</evidence>
<dbReference type="AlphaFoldDB" id="A0A392VBT6"/>
<dbReference type="Proteomes" id="UP000265520">
    <property type="component" value="Unassembled WGS sequence"/>
</dbReference>
<feature type="non-terminal residue" evidence="1">
    <location>
        <position position="62"/>
    </location>
</feature>
<sequence length="62" mass="6910">MQVDDDPLQVSDASYIEPVECLMVDAMDLTGGTQLVAIPEEEYDEKVEEVYPSVGEDLIDFL</sequence>
<protein>
    <submittedName>
        <fullName evidence="1">Uncharacterized protein</fullName>
    </submittedName>
</protein>
<dbReference type="EMBL" id="LXQA011101673">
    <property type="protein sequence ID" value="MCI84902.1"/>
    <property type="molecule type" value="Genomic_DNA"/>
</dbReference>
<reference evidence="1 2" key="1">
    <citation type="journal article" date="2018" name="Front. Plant Sci.">
        <title>Red Clover (Trifolium pratense) and Zigzag Clover (T. medium) - A Picture of Genomic Similarities and Differences.</title>
        <authorList>
            <person name="Dluhosova J."/>
            <person name="Istvanek J."/>
            <person name="Nedelnik J."/>
            <person name="Repkova J."/>
        </authorList>
    </citation>
    <scope>NUCLEOTIDE SEQUENCE [LARGE SCALE GENOMIC DNA]</scope>
    <source>
        <strain evidence="2">cv. 10/8</strain>
        <tissue evidence="1">Leaf</tissue>
    </source>
</reference>
<accession>A0A392VBT6</accession>
<proteinExistence type="predicted"/>